<dbReference type="OrthoDB" id="5125682at2"/>
<evidence type="ECO:0000256" key="1">
    <source>
        <dbReference type="SAM" id="Phobius"/>
    </source>
</evidence>
<dbReference type="AlphaFoldDB" id="A0A1G6GDA2"/>
<keyword evidence="3" id="KW-1185">Reference proteome</keyword>
<keyword evidence="1" id="KW-1133">Transmembrane helix</keyword>
<gene>
    <name evidence="2" type="ORF">GA0111570_101256</name>
</gene>
<dbReference type="RefSeq" id="WP_092605561.1">
    <property type="nucleotide sequence ID" value="NZ_FMYF01000001.1"/>
</dbReference>
<sequence>MTRLLGLARRIGHGIFSLIMAVCFIVGVGVGLAYAKDALDRQPIIWGTYAEEDCEPRVHGCESIGRWVSDDGVIVKERIHLA</sequence>
<dbReference type="STRING" id="1577474.GA0111570_101256"/>
<dbReference type="Proteomes" id="UP000199086">
    <property type="component" value="Unassembled WGS sequence"/>
</dbReference>
<dbReference type="EMBL" id="FMYF01000001">
    <property type="protein sequence ID" value="SDB79982.1"/>
    <property type="molecule type" value="Genomic_DNA"/>
</dbReference>
<proteinExistence type="predicted"/>
<feature type="transmembrane region" description="Helical" evidence="1">
    <location>
        <begin position="15"/>
        <end position="35"/>
    </location>
</feature>
<evidence type="ECO:0000313" key="2">
    <source>
        <dbReference type="EMBL" id="SDB79982.1"/>
    </source>
</evidence>
<organism evidence="2 3">
    <name type="scientific">Raineyella antarctica</name>
    <dbReference type="NCBI Taxonomy" id="1577474"/>
    <lineage>
        <taxon>Bacteria</taxon>
        <taxon>Bacillati</taxon>
        <taxon>Actinomycetota</taxon>
        <taxon>Actinomycetes</taxon>
        <taxon>Propionibacteriales</taxon>
        <taxon>Propionibacteriaceae</taxon>
        <taxon>Raineyella</taxon>
    </lineage>
</organism>
<evidence type="ECO:0000313" key="3">
    <source>
        <dbReference type="Proteomes" id="UP000199086"/>
    </source>
</evidence>
<reference evidence="2 3" key="1">
    <citation type="submission" date="2016-06" db="EMBL/GenBank/DDBJ databases">
        <authorList>
            <person name="Olsen C.W."/>
            <person name="Carey S."/>
            <person name="Hinshaw L."/>
            <person name="Karasin A.I."/>
        </authorList>
    </citation>
    <scope>NUCLEOTIDE SEQUENCE [LARGE SCALE GENOMIC DNA]</scope>
    <source>
        <strain evidence="2 3">LZ-22</strain>
    </source>
</reference>
<accession>A0A1G6GDA2</accession>
<name>A0A1G6GDA2_9ACTN</name>
<keyword evidence="1" id="KW-0472">Membrane</keyword>
<protein>
    <submittedName>
        <fullName evidence="2">Uncharacterized protein</fullName>
    </submittedName>
</protein>
<keyword evidence="1" id="KW-0812">Transmembrane</keyword>